<gene>
    <name evidence="1" type="ORF">Pla111_30310</name>
</gene>
<comment type="caution">
    <text evidence="1">The sequence shown here is derived from an EMBL/GenBank/DDBJ whole genome shotgun (WGS) entry which is preliminary data.</text>
</comment>
<keyword evidence="2" id="KW-1185">Reference proteome</keyword>
<organism evidence="1 2">
    <name type="scientific">Botrimarina hoheduenensis</name>
    <dbReference type="NCBI Taxonomy" id="2528000"/>
    <lineage>
        <taxon>Bacteria</taxon>
        <taxon>Pseudomonadati</taxon>
        <taxon>Planctomycetota</taxon>
        <taxon>Planctomycetia</taxon>
        <taxon>Pirellulales</taxon>
        <taxon>Lacipirellulaceae</taxon>
        <taxon>Botrimarina</taxon>
    </lineage>
</organism>
<name>A0A5C5VT79_9BACT</name>
<evidence type="ECO:0000313" key="1">
    <source>
        <dbReference type="EMBL" id="TWT41317.1"/>
    </source>
</evidence>
<accession>A0A5C5VT79</accession>
<sequence>MSWRSLAKRFRSFLDCYSPACRYNNGIYIRAGSSQAGVDRMSAVVVLRENFAADRQGRTFSDVLNDPAQPLDEVLAFFSDGDRQRRMEESEVHHDRAALAGVIREFEAHPSIDAYFAAVHPVETKRLRQAVGVIVRMIMEQRGWQKTGRKGSMGVRAPAAEGQPLHNTGGLAFWFVRAERYELAEGMPFASVSQRCKRMADTSKAKPSKRS</sequence>
<dbReference type="EMBL" id="SJPH01000009">
    <property type="protein sequence ID" value="TWT41317.1"/>
    <property type="molecule type" value="Genomic_DNA"/>
</dbReference>
<evidence type="ECO:0000313" key="2">
    <source>
        <dbReference type="Proteomes" id="UP000318995"/>
    </source>
</evidence>
<reference evidence="1 2" key="1">
    <citation type="submission" date="2019-02" db="EMBL/GenBank/DDBJ databases">
        <title>Deep-cultivation of Planctomycetes and their phenomic and genomic characterization uncovers novel biology.</title>
        <authorList>
            <person name="Wiegand S."/>
            <person name="Jogler M."/>
            <person name="Boedeker C."/>
            <person name="Pinto D."/>
            <person name="Vollmers J."/>
            <person name="Rivas-Marin E."/>
            <person name="Kohn T."/>
            <person name="Peeters S.H."/>
            <person name="Heuer A."/>
            <person name="Rast P."/>
            <person name="Oberbeckmann S."/>
            <person name="Bunk B."/>
            <person name="Jeske O."/>
            <person name="Meyerdierks A."/>
            <person name="Storesund J.E."/>
            <person name="Kallscheuer N."/>
            <person name="Luecker S."/>
            <person name="Lage O.M."/>
            <person name="Pohl T."/>
            <person name="Merkel B.J."/>
            <person name="Hornburger P."/>
            <person name="Mueller R.-W."/>
            <person name="Bruemmer F."/>
            <person name="Labrenz M."/>
            <person name="Spormann A.M."/>
            <person name="Op Den Camp H."/>
            <person name="Overmann J."/>
            <person name="Amann R."/>
            <person name="Jetten M.S.M."/>
            <person name="Mascher T."/>
            <person name="Medema M.H."/>
            <person name="Devos D.P."/>
            <person name="Kaster A.-K."/>
            <person name="Ovreas L."/>
            <person name="Rohde M."/>
            <person name="Galperin M.Y."/>
            <person name="Jogler C."/>
        </authorList>
    </citation>
    <scope>NUCLEOTIDE SEQUENCE [LARGE SCALE GENOMIC DNA]</scope>
    <source>
        <strain evidence="1 2">Pla111</strain>
    </source>
</reference>
<proteinExistence type="predicted"/>
<dbReference type="Proteomes" id="UP000318995">
    <property type="component" value="Unassembled WGS sequence"/>
</dbReference>
<dbReference type="AlphaFoldDB" id="A0A5C5VT79"/>
<protein>
    <submittedName>
        <fullName evidence="1">Uncharacterized protein</fullName>
    </submittedName>
</protein>